<dbReference type="InterPro" id="IPR010976">
    <property type="entry name" value="B-phosphoglucomutase_hydrolase"/>
</dbReference>
<dbReference type="Pfam" id="PF03633">
    <property type="entry name" value="Glyco_hydro_65C"/>
    <property type="match status" value="1"/>
</dbReference>
<feature type="domain" description="Glycoside hydrolase family 65 N-terminal" evidence="5">
    <location>
        <begin position="263"/>
        <end position="514"/>
    </location>
</feature>
<keyword evidence="7" id="KW-1185">Reference proteome</keyword>
<dbReference type="InterPro" id="IPR023214">
    <property type="entry name" value="HAD_sf"/>
</dbReference>
<feature type="domain" description="Glycoside hydrolase family 65 central catalytic" evidence="3">
    <location>
        <begin position="570"/>
        <end position="966"/>
    </location>
</feature>
<dbReference type="Pfam" id="PF00702">
    <property type="entry name" value="Hydrolase"/>
    <property type="match status" value="1"/>
</dbReference>
<proteinExistence type="inferred from homology"/>
<dbReference type="Gene3D" id="1.50.10.10">
    <property type="match status" value="1"/>
</dbReference>
<dbReference type="InterPro" id="IPR012341">
    <property type="entry name" value="6hp_glycosidase-like_sf"/>
</dbReference>
<dbReference type="PANTHER" id="PTHR11051">
    <property type="entry name" value="GLYCOSYL HYDROLASE-RELATED"/>
    <property type="match status" value="1"/>
</dbReference>
<gene>
    <name evidence="6" type="ORF">ACFFPI_20915</name>
</gene>
<dbReference type="Gene3D" id="1.10.150.240">
    <property type="entry name" value="Putative phosphatase, domain 2"/>
    <property type="match status" value="1"/>
</dbReference>
<evidence type="ECO:0000259" key="4">
    <source>
        <dbReference type="Pfam" id="PF03633"/>
    </source>
</evidence>
<dbReference type="InterPro" id="IPR008928">
    <property type="entry name" value="6-hairpin_glycosidase_sf"/>
</dbReference>
<dbReference type="Gene3D" id="2.60.420.10">
    <property type="entry name" value="Maltose phosphorylase, domain 3"/>
    <property type="match status" value="1"/>
</dbReference>
<evidence type="ECO:0000256" key="2">
    <source>
        <dbReference type="ARBA" id="ARBA00023295"/>
    </source>
</evidence>
<dbReference type="SUPFAM" id="SSF74650">
    <property type="entry name" value="Galactose mutarotase-like"/>
    <property type="match status" value="1"/>
</dbReference>
<dbReference type="NCBIfam" id="TIGR02009">
    <property type="entry name" value="PGMB-YQAB-SF"/>
    <property type="match status" value="1"/>
</dbReference>
<organism evidence="6 7">
    <name type="scientific">Arthrobacter methylotrophus</name>
    <dbReference type="NCBI Taxonomy" id="121291"/>
    <lineage>
        <taxon>Bacteria</taxon>
        <taxon>Bacillati</taxon>
        <taxon>Actinomycetota</taxon>
        <taxon>Actinomycetes</taxon>
        <taxon>Micrococcales</taxon>
        <taxon>Micrococcaceae</taxon>
        <taxon>Arthrobacter</taxon>
    </lineage>
</organism>
<dbReference type="Pfam" id="PF03632">
    <property type="entry name" value="Glyco_hydro_65m"/>
    <property type="match status" value="1"/>
</dbReference>
<reference evidence="6 7" key="1">
    <citation type="submission" date="2024-09" db="EMBL/GenBank/DDBJ databases">
        <authorList>
            <person name="Sun Q."/>
            <person name="Mori K."/>
        </authorList>
    </citation>
    <scope>NUCLEOTIDE SEQUENCE [LARGE SCALE GENOMIC DNA]</scope>
    <source>
        <strain evidence="6 7">JCM 13519</strain>
    </source>
</reference>
<dbReference type="InterPro" id="IPR036412">
    <property type="entry name" value="HAD-like_sf"/>
</dbReference>
<dbReference type="InterPro" id="IPR023198">
    <property type="entry name" value="PGP-like_dom2"/>
</dbReference>
<dbReference type="InterPro" id="IPR011013">
    <property type="entry name" value="Gal_mutarotase_sf_dom"/>
</dbReference>
<evidence type="ECO:0000256" key="1">
    <source>
        <dbReference type="ARBA" id="ARBA00006171"/>
    </source>
</evidence>
<dbReference type="SUPFAM" id="SSF56784">
    <property type="entry name" value="HAD-like"/>
    <property type="match status" value="1"/>
</dbReference>
<dbReference type="InterPro" id="IPR037018">
    <property type="entry name" value="GH65_N"/>
</dbReference>
<name>A0ABV5UWI5_9MICC</name>
<dbReference type="Gene3D" id="2.70.98.40">
    <property type="entry name" value="Glycoside hydrolase, family 65, N-terminal domain"/>
    <property type="match status" value="1"/>
</dbReference>
<dbReference type="Gene3D" id="3.40.50.1000">
    <property type="entry name" value="HAD superfamily/HAD-like"/>
    <property type="match status" value="1"/>
</dbReference>
<dbReference type="Proteomes" id="UP001589536">
    <property type="component" value="Unassembled WGS sequence"/>
</dbReference>
<dbReference type="InterPro" id="IPR005196">
    <property type="entry name" value="Glyco_hydro_65_N"/>
</dbReference>
<comment type="caution">
    <text evidence="6">The sequence shown here is derived from an EMBL/GenBank/DDBJ whole genome shotgun (WGS) entry which is preliminary data.</text>
</comment>
<dbReference type="SUPFAM" id="SSF48208">
    <property type="entry name" value="Six-hairpin glycosidases"/>
    <property type="match status" value="1"/>
</dbReference>
<accession>A0ABV5UWI5</accession>
<evidence type="ECO:0000313" key="7">
    <source>
        <dbReference type="Proteomes" id="UP001589536"/>
    </source>
</evidence>
<dbReference type="PANTHER" id="PTHR11051:SF8">
    <property type="entry name" value="PROTEIN-GLUCOSYLGALACTOSYLHYDROXYLYSINE GLUCOSIDASE"/>
    <property type="match status" value="1"/>
</dbReference>
<sequence length="1057" mass="115673">MTESLTAAAALSPFDVVIFDLDGVVTDTASVHEAAWRDLFNEVLKDRRVPPTARRDPFSSSDYLKYVDGRPREDGVRAFLSSRGIELPASDALDPAGEWSVHGLAERKNQLFKERLGREGAAPFPGTVALLERLRSGRIPVVLATSSRNASAVLAAAGLSNAFDLVIDGAVAGELGLAGKPDPALFLEVAHRLGVPPARAVVIEDAVAGVEAAHSGGFGLVVGIDRADVRRSELEAAGADVVLTDVGQLDLGRVLTDPWRLVYEGYDPAHEGHREALTTLGNGYLAVRGAAPESRMSEVRYPGTYLAGVYNRLVSTVQGQSIEDEHMVNVPNWLILDVRLDGTDWWSGDGLKIRRERRVLDLRRATLQREVVLEADDGRRLELVQRRFVSMAHPHLMALETTLTARGWSASVSIRSGVDTGVTNENVPEDALLSHRHLAVLNVSGPAEPIPVIEVETSQSHIRIATALQTRVSGLESNGAPGEESGLYYRSFEVPLSDATPLVVSKTAAIVTSRDRAISSPASGARLVLSTAGHRFDLMLAEHEAAWGRLLHLFVISIDGSPQVQLILNLHVFHVLQTLSPHTTQLDAGVPARGLHGEGYRGHIFWDELFVLPLLTSRMPSVARSLIDYRWRRLPAARDAAAAAGFQGALFPWQSGSDGRDETPRWLFNRRSGRWVPDYSHLQRHAGMAVAFNAWQYFLATQDRGWLLHHGAELVVEVARLVASMSEYDDVEDRFHLRGVMGPDEYHTGDPDNPGGGLNDNAYTNVMAAWVCEQAHEIMTMLHGYDLEDLRGRLSIDPAEMAGWLHVSKRMFVPFFSGDIIISQFDGYEDLEELDWEHYRGKYKNIERLDLILEAEGDSTNRYRLAKQADVLMLLYVLGEQELVLFLARLGYTVNTEQLAATVEYYLARTAHGSTLSRVAHASVLAAMDPDRAWNTFREALTADLDDTQGGTTHTGIHLGAMAGTIDVIQRSFAGLRITKDALLFSPKMPKGIRAVSFRVRYRDQLLEVSLNHAALTVSAASGDAAAVCIRVGSDEVLLGAGNVRKFVLGEPGTTAA</sequence>
<dbReference type="InterPro" id="IPR006439">
    <property type="entry name" value="HAD-SF_hydro_IA"/>
</dbReference>
<dbReference type="Pfam" id="PF03636">
    <property type="entry name" value="Glyco_hydro_65N"/>
    <property type="match status" value="1"/>
</dbReference>
<dbReference type="EMBL" id="JBHMBH010000053">
    <property type="protein sequence ID" value="MFB9716557.1"/>
    <property type="molecule type" value="Genomic_DNA"/>
</dbReference>
<keyword evidence="2" id="KW-0326">Glycosidase</keyword>
<dbReference type="SFLD" id="SFLDG01129">
    <property type="entry name" value="C1.5:_HAD__Beta-PGM__Phosphata"/>
    <property type="match status" value="1"/>
</dbReference>
<feature type="domain" description="Glycoside hydrolase family 65 C-terminal" evidence="4">
    <location>
        <begin position="976"/>
        <end position="1036"/>
    </location>
</feature>
<dbReference type="NCBIfam" id="TIGR01509">
    <property type="entry name" value="HAD-SF-IA-v3"/>
    <property type="match status" value="1"/>
</dbReference>
<dbReference type="GO" id="GO:0016787">
    <property type="term" value="F:hydrolase activity"/>
    <property type="evidence" value="ECO:0007669"/>
    <property type="project" value="UniProtKB-KW"/>
</dbReference>
<dbReference type="SFLD" id="SFLDS00003">
    <property type="entry name" value="Haloacid_Dehalogenase"/>
    <property type="match status" value="1"/>
</dbReference>
<keyword evidence="6" id="KW-0378">Hydrolase</keyword>
<evidence type="ECO:0000259" key="5">
    <source>
        <dbReference type="Pfam" id="PF03636"/>
    </source>
</evidence>
<dbReference type="InterPro" id="IPR005195">
    <property type="entry name" value="Glyco_hydro_65_M"/>
</dbReference>
<protein>
    <submittedName>
        <fullName evidence="6">Beta-phosphoglucomutase family hydrolase</fullName>
    </submittedName>
</protein>
<dbReference type="RefSeq" id="WP_345040902.1">
    <property type="nucleotide sequence ID" value="NZ_BAABED010000001.1"/>
</dbReference>
<evidence type="ECO:0000259" key="3">
    <source>
        <dbReference type="Pfam" id="PF03632"/>
    </source>
</evidence>
<comment type="similarity">
    <text evidence="1">Belongs to the HAD-like hydrolase superfamily. CbbY/CbbZ/Gph/YieH family.</text>
</comment>
<dbReference type="InterPro" id="IPR005194">
    <property type="entry name" value="Glyco_hydro_65_C"/>
</dbReference>
<evidence type="ECO:0000313" key="6">
    <source>
        <dbReference type="EMBL" id="MFB9716557.1"/>
    </source>
</evidence>